<reference evidence="2" key="1">
    <citation type="journal article" date="2024" name="Proc. Natl. Acad. Sci. U.S.A.">
        <title>Extraordinary preservation of gene collinearity over three hundred million years revealed in homosporous lycophytes.</title>
        <authorList>
            <person name="Li C."/>
            <person name="Wickell D."/>
            <person name="Kuo L.Y."/>
            <person name="Chen X."/>
            <person name="Nie B."/>
            <person name="Liao X."/>
            <person name="Peng D."/>
            <person name="Ji J."/>
            <person name="Jenkins J."/>
            <person name="Williams M."/>
            <person name="Shu S."/>
            <person name="Plott C."/>
            <person name="Barry K."/>
            <person name="Rajasekar S."/>
            <person name="Grimwood J."/>
            <person name="Han X."/>
            <person name="Sun S."/>
            <person name="Hou Z."/>
            <person name="He W."/>
            <person name="Dai G."/>
            <person name="Sun C."/>
            <person name="Schmutz J."/>
            <person name="Leebens-Mack J.H."/>
            <person name="Li F.W."/>
            <person name="Wang L."/>
        </authorList>
    </citation>
    <scope>NUCLEOTIDE SEQUENCE [LARGE SCALE GENOMIC DNA]</scope>
    <source>
        <strain evidence="2">cv. PW_Plant_1</strain>
    </source>
</reference>
<comment type="caution">
    <text evidence="1">The sequence shown here is derived from an EMBL/GenBank/DDBJ whole genome shotgun (WGS) entry which is preliminary data.</text>
</comment>
<dbReference type="EMBL" id="CM055111">
    <property type="protein sequence ID" value="KAJ7518702.1"/>
    <property type="molecule type" value="Genomic_DNA"/>
</dbReference>
<evidence type="ECO:0000313" key="1">
    <source>
        <dbReference type="EMBL" id="KAJ7518702.1"/>
    </source>
</evidence>
<protein>
    <submittedName>
        <fullName evidence="1">Uncharacterized protein</fullName>
    </submittedName>
</protein>
<keyword evidence="2" id="KW-1185">Reference proteome</keyword>
<proteinExistence type="predicted"/>
<accession>A0ACC2ANI4</accession>
<gene>
    <name evidence="1" type="ORF">O6H91_20G004400</name>
</gene>
<evidence type="ECO:0000313" key="2">
    <source>
        <dbReference type="Proteomes" id="UP001162992"/>
    </source>
</evidence>
<name>A0ACC2ANI4_DIPCM</name>
<dbReference type="Proteomes" id="UP001162992">
    <property type="component" value="Chromosome 20"/>
</dbReference>
<sequence length="52" mass="5864">MANWGLLLDLIRLAAASMELVTRALERLHGFRNTTRRLSIGSQPNRAPWSMA</sequence>
<organism evidence="1 2">
    <name type="scientific">Diphasiastrum complanatum</name>
    <name type="common">Issler's clubmoss</name>
    <name type="synonym">Lycopodium complanatum</name>
    <dbReference type="NCBI Taxonomy" id="34168"/>
    <lineage>
        <taxon>Eukaryota</taxon>
        <taxon>Viridiplantae</taxon>
        <taxon>Streptophyta</taxon>
        <taxon>Embryophyta</taxon>
        <taxon>Tracheophyta</taxon>
        <taxon>Lycopodiopsida</taxon>
        <taxon>Lycopodiales</taxon>
        <taxon>Lycopodiaceae</taxon>
        <taxon>Lycopodioideae</taxon>
        <taxon>Diphasiastrum</taxon>
    </lineage>
</organism>